<dbReference type="Proteomes" id="UP000245429">
    <property type="component" value="Chromosome"/>
</dbReference>
<dbReference type="Pfam" id="PF21722">
    <property type="entry name" value="Gly_rich_2"/>
    <property type="match status" value="1"/>
</dbReference>
<dbReference type="Gene3D" id="2.60.40.10">
    <property type="entry name" value="Immunoglobulins"/>
    <property type="match status" value="1"/>
</dbReference>
<dbReference type="EMBL" id="CP029463">
    <property type="protein sequence ID" value="AWM14263.1"/>
    <property type="molecule type" value="Genomic_DNA"/>
</dbReference>
<organism evidence="3 4">
    <name type="scientific">Flavobacterium sediminis</name>
    <dbReference type="NCBI Taxonomy" id="2201181"/>
    <lineage>
        <taxon>Bacteria</taxon>
        <taxon>Pseudomonadati</taxon>
        <taxon>Bacteroidota</taxon>
        <taxon>Flavobacteriia</taxon>
        <taxon>Flavobacteriales</taxon>
        <taxon>Flavobacteriaceae</taxon>
        <taxon>Flavobacterium</taxon>
    </lineage>
</organism>
<dbReference type="PANTHER" id="PTHR31535">
    <property type="match status" value="1"/>
</dbReference>
<dbReference type="PROSITE" id="PS50853">
    <property type="entry name" value="FN3"/>
    <property type="match status" value="1"/>
</dbReference>
<dbReference type="Pfam" id="PF00041">
    <property type="entry name" value="fn3"/>
    <property type="match status" value="1"/>
</dbReference>
<gene>
    <name evidence="3" type="ORF">DI487_10625</name>
</gene>
<dbReference type="KEGG" id="fse:DI487_10625"/>
<dbReference type="CDD" id="cd00063">
    <property type="entry name" value="FN3"/>
    <property type="match status" value="1"/>
</dbReference>
<evidence type="ECO:0000313" key="3">
    <source>
        <dbReference type="EMBL" id="AWM14263.1"/>
    </source>
</evidence>
<feature type="compositionally biased region" description="Gly residues" evidence="1">
    <location>
        <begin position="175"/>
        <end position="191"/>
    </location>
</feature>
<name>A0A2U8QVW1_9FLAO</name>
<dbReference type="PANTHER" id="PTHR31535:SF3">
    <property type="entry name" value="REGULATORY PROTEIN ZESTE"/>
    <property type="match status" value="1"/>
</dbReference>
<dbReference type="InterPro" id="IPR045474">
    <property type="entry name" value="GEVED"/>
</dbReference>
<evidence type="ECO:0000313" key="4">
    <source>
        <dbReference type="Proteomes" id="UP000245429"/>
    </source>
</evidence>
<dbReference type="SMART" id="SM00060">
    <property type="entry name" value="FN3"/>
    <property type="match status" value="1"/>
</dbReference>
<feature type="domain" description="Fibronectin type-III" evidence="2">
    <location>
        <begin position="397"/>
        <end position="492"/>
    </location>
</feature>
<proteinExistence type="predicted"/>
<dbReference type="InterPro" id="IPR036116">
    <property type="entry name" value="FN3_sf"/>
</dbReference>
<dbReference type="RefSeq" id="WP_109569623.1">
    <property type="nucleotide sequence ID" value="NZ_CP029463.1"/>
</dbReference>
<feature type="region of interest" description="Disordered" evidence="1">
    <location>
        <begin position="169"/>
        <end position="225"/>
    </location>
</feature>
<dbReference type="OrthoDB" id="1652165at2"/>
<evidence type="ECO:0000259" key="2">
    <source>
        <dbReference type="PROSITE" id="PS50853"/>
    </source>
</evidence>
<sequence length="1392" mass="147815">MEQKYTCLKNLLYGSESTKKFLFPFLFLLLSFQFSLAQTTVSFTSTGSQTWTAPCGVTSVTVEAWGGGGAGGGTGANNRKGGGGGAGGTYASSTITVTPGTTYNLFVGNGGNGAQTAGASGQASWFLNTSTLYAQGGAGGAAPNNTTVPGGTGSTASSIGTTLIAGTDGANGTTTVGGAGGDGGNGGGAGGNQRTNEGNGNNGNASGGGGGGALVTDNTNHSGGDGARGEIRLTFTDSFQTYCTPGYSSSISMVNVTYAGIDNTTGNTAVGGEATYYSYCDMATVYPGTTDPISVRCRTYGSNQFDVRAFVDWNQDGDFADANETYYIGHINSTADTQTTLNNTITVPATATPGLTRMRVFYHFNGDPTDPCYNGFGYGQIEEYTVNVLTPPTCSGTPQSLTVSNITQNSADISWTEPSPAPANGYDYYVSITNTPPDNSTTPTGSAAFGVTSVNLTGLIADTTYYVWVRSDCGGTDGTGIWILTTFTTPDCTTGTGIGNTTLGCPSVISGGLSLNGADPAPFYCTDASTCVDLEATYLNLGDTSTYTVESIPFSPPYQFGCLQNPISVNDDDVWSPIINLPFDFCFYGNSYNQCLVGSNGLITFDLANNTPGSTCNWQFNNNIPISGDPALVENSIFGVFHDIDPSIGGSVGWELITLNTGCRALVASWKDIPMFYSVCNSMLYTGMIVLYENTNVIEVYIQEKNTCASWNNGNAVVGIQDATGTNGAVAPNRNGLDANWTTTNEAWRFVPSGNSITSVTWYEGSGTTGPVVGTTDVINVCPTATTTYTAAITYTLCDGSTITETDEATVTVNGAKIWNGSVDTNWDNDNNWSPVGKPTALDCVVIPNTVNDPIISGSGYNGLGLNLTVQNDALLTVNSNNSITITDWVNVNATGDILLNSSASLIQTNNVANTGNIHMLRDVNIRKLDYVYWASPVNSFSVGSVSPSTTGNRFKWIPTIASNLNEYGNWTSTSESMAIGKGYIVRGPDNYNSTLQTFTANFNGTPNNGDLTMPIARGSYDGADYNTGNSTTLATKEDDNWNLVGNPYPSSIDAISFLTANPNIDGFIKLWTHGTLPSSATIDPYYQDYTYNYSTGDYITYNSTGTSSGPGVFGGYIAAGQGFFILMNHSGTTPSENVIFTNSMRAPAYDNSQFFRNSNNNKNSINSATEGKIWLDLIEPNGENIRTLVGYINNATNSRDRLFDAIANKKLALNFYSLIGDETMTIQGKFAPFNNNDTVPLGVKIPQSGNYTIAIGAVEGLFEDTAQEIYLEDLNLDIIHDLRYSPYNFTSSTGTFNNRFILRYTDQALDTNSFSNNNYLNVYSNENIIIESSQNIKSITIHDVLGRLLFRKNEFSNKQSITINSLTKSNNPLIVTIETEDGNKKSKKIIF</sequence>
<dbReference type="Pfam" id="PF20009">
    <property type="entry name" value="GEVED"/>
    <property type="match status" value="1"/>
</dbReference>
<reference evidence="3 4" key="1">
    <citation type="submission" date="2018-05" db="EMBL/GenBank/DDBJ databases">
        <title>Flavobacterium sp. MEBiC07310.</title>
        <authorList>
            <person name="Baek K."/>
        </authorList>
    </citation>
    <scope>NUCLEOTIDE SEQUENCE [LARGE SCALE GENOMIC DNA]</scope>
    <source>
        <strain evidence="3 4">MEBiC07310</strain>
    </source>
</reference>
<keyword evidence="4" id="KW-1185">Reference proteome</keyword>
<accession>A0A2U8QVW1</accession>
<dbReference type="InterPro" id="IPR013783">
    <property type="entry name" value="Ig-like_fold"/>
</dbReference>
<evidence type="ECO:0000256" key="1">
    <source>
        <dbReference type="SAM" id="MobiDB-lite"/>
    </source>
</evidence>
<feature type="compositionally biased region" description="Low complexity" evidence="1">
    <location>
        <begin position="192"/>
        <end position="204"/>
    </location>
</feature>
<dbReference type="InterPro" id="IPR003961">
    <property type="entry name" value="FN3_dom"/>
</dbReference>
<dbReference type="InterPro" id="IPR049304">
    <property type="entry name" value="Gly_rich_dom"/>
</dbReference>
<protein>
    <recommendedName>
        <fullName evidence="2">Fibronectin type-III domain-containing protein</fullName>
    </recommendedName>
</protein>
<dbReference type="SUPFAM" id="SSF49265">
    <property type="entry name" value="Fibronectin type III"/>
    <property type="match status" value="1"/>
</dbReference>